<evidence type="ECO:0000313" key="4">
    <source>
        <dbReference type="EMBL" id="KGM99901.1"/>
    </source>
</evidence>
<proteinExistence type="inferred from homology"/>
<dbReference type="InterPro" id="IPR013320">
    <property type="entry name" value="ConA-like_dom_sf"/>
</dbReference>
<protein>
    <submittedName>
        <fullName evidence="4">Endo-1,3(4)-beta-glucanase</fullName>
    </submittedName>
</protein>
<organism evidence="4 5">
    <name type="scientific">Clostridium botulinum C/D str. DC5</name>
    <dbReference type="NCBI Taxonomy" id="1443128"/>
    <lineage>
        <taxon>Bacteria</taxon>
        <taxon>Bacillati</taxon>
        <taxon>Bacillota</taxon>
        <taxon>Clostridia</taxon>
        <taxon>Eubacteriales</taxon>
        <taxon>Clostridiaceae</taxon>
        <taxon>Clostridium</taxon>
    </lineage>
</organism>
<dbReference type="AlphaFoldDB" id="A0A0A0II21"/>
<dbReference type="GO" id="GO:0004553">
    <property type="term" value="F:hydrolase activity, hydrolyzing O-glycosyl compounds"/>
    <property type="evidence" value="ECO:0007669"/>
    <property type="project" value="InterPro"/>
</dbReference>
<dbReference type="PANTHER" id="PTHR10963">
    <property type="entry name" value="GLYCOSYL HYDROLASE-RELATED"/>
    <property type="match status" value="1"/>
</dbReference>
<dbReference type="SUPFAM" id="SSF49899">
    <property type="entry name" value="Concanavalin A-like lectins/glucanases"/>
    <property type="match status" value="1"/>
</dbReference>
<dbReference type="PROSITE" id="PS51762">
    <property type="entry name" value="GH16_2"/>
    <property type="match status" value="1"/>
</dbReference>
<evidence type="ECO:0000256" key="1">
    <source>
        <dbReference type="ARBA" id="ARBA00006865"/>
    </source>
</evidence>
<comment type="similarity">
    <text evidence="1">Belongs to the glycosyl hydrolase 16 family.</text>
</comment>
<dbReference type="EMBL" id="JDRY01000027">
    <property type="protein sequence ID" value="KGM99901.1"/>
    <property type="molecule type" value="Genomic_DNA"/>
</dbReference>
<evidence type="ECO:0000256" key="2">
    <source>
        <dbReference type="SAM" id="SignalP"/>
    </source>
</evidence>
<evidence type="ECO:0000313" key="5">
    <source>
        <dbReference type="Proteomes" id="UP000030014"/>
    </source>
</evidence>
<dbReference type="PANTHER" id="PTHR10963:SF55">
    <property type="entry name" value="GLYCOSIDE HYDROLASE FAMILY 16 PROTEIN"/>
    <property type="match status" value="1"/>
</dbReference>
<feature type="signal peptide" evidence="2">
    <location>
        <begin position="1"/>
        <end position="26"/>
    </location>
</feature>
<dbReference type="Proteomes" id="UP000030014">
    <property type="component" value="Unassembled WGS sequence"/>
</dbReference>
<dbReference type="GO" id="GO:0005975">
    <property type="term" value="P:carbohydrate metabolic process"/>
    <property type="evidence" value="ECO:0007669"/>
    <property type="project" value="InterPro"/>
</dbReference>
<dbReference type="RefSeq" id="WP_039257594.1">
    <property type="nucleotide sequence ID" value="NZ_JDRY01000027.1"/>
</dbReference>
<accession>A0A0A0II21</accession>
<feature type="chain" id="PRO_5001963685" evidence="2">
    <location>
        <begin position="27"/>
        <end position="354"/>
    </location>
</feature>
<dbReference type="CDD" id="cd08023">
    <property type="entry name" value="GH16_laminarinase_like"/>
    <property type="match status" value="1"/>
</dbReference>
<evidence type="ECO:0000259" key="3">
    <source>
        <dbReference type="PROSITE" id="PS51762"/>
    </source>
</evidence>
<reference evidence="4 5" key="1">
    <citation type="submission" date="2014-01" db="EMBL/GenBank/DDBJ databases">
        <title>Plasmidome dynamics in the species complex Clostridium novyi sensu lato converts strains of independent lineages into distinctly different pathogens.</title>
        <authorList>
            <person name="Skarin H."/>
            <person name="Segerman B."/>
        </authorList>
    </citation>
    <scope>NUCLEOTIDE SEQUENCE [LARGE SCALE GENOMIC DNA]</scope>
    <source>
        <strain evidence="4 5">DC5</strain>
    </source>
</reference>
<gene>
    <name evidence="4" type="ORF">Z955_05500</name>
</gene>
<dbReference type="InterPro" id="IPR000757">
    <property type="entry name" value="Beta-glucanase-like"/>
</dbReference>
<dbReference type="Gene3D" id="2.60.120.200">
    <property type="match status" value="1"/>
</dbReference>
<dbReference type="InterPro" id="IPR050546">
    <property type="entry name" value="Glycosyl_Hydrlase_16"/>
</dbReference>
<feature type="domain" description="GH16" evidence="3">
    <location>
        <begin position="43"/>
        <end position="326"/>
    </location>
</feature>
<keyword evidence="2" id="KW-0732">Signal</keyword>
<sequence length="354" mass="40299">MKLNKKVLISTAIVYILLSSIFTVYATENTSSRASIVVKPEKVKVENTTTEAQKTIHVDDEKYNLVWQDEFNENKLDTTKWRYRYTPENGSMKYTNKPENVYFENGNLVLSALPIKGEKPLMQNGKPYSSTSGNVSTQGIAFWKYGRIDVRAKIPMEMGMWPAIWMMPEANPYGWPNDGEIDIMEALGSQKNIVYGTLHTGNIDDPKNHTRTSTGVTYKLQKGTLADDYHIYSVIWKEKSFEFLIDNKSIGKINSWPSKFKVTDIKTGKEKVLDPAFPDPFNKPFYLILNLGVGGGWGGEPNTTTSWGNKTKMFVDYVRVYQKDNSNLSKGTKTTICKLCSYISQKYFNLIKNN</sequence>
<name>A0A0A0II21_CLOBO</name>
<comment type="caution">
    <text evidence="4">The sequence shown here is derived from an EMBL/GenBank/DDBJ whole genome shotgun (WGS) entry which is preliminary data.</text>
</comment>
<dbReference type="Pfam" id="PF00722">
    <property type="entry name" value="Glyco_hydro_16"/>
    <property type="match status" value="1"/>
</dbReference>